<dbReference type="EMBL" id="FNHI01000023">
    <property type="protein sequence ID" value="SDN27969.1"/>
    <property type="molecule type" value="Genomic_DNA"/>
</dbReference>
<dbReference type="AlphaFoldDB" id="A0A1H0A2L9"/>
<dbReference type="InterPro" id="IPR011047">
    <property type="entry name" value="Quinoprotein_ADH-like_sf"/>
</dbReference>
<proteinExistence type="predicted"/>
<dbReference type="GeneID" id="40832963"/>
<protein>
    <submittedName>
        <fullName evidence="3">PQQ-like domain-containing protein</fullName>
    </submittedName>
</protein>
<gene>
    <name evidence="3" type="ORF">SAMN05444921_12361</name>
</gene>
<reference evidence="4" key="1">
    <citation type="submission" date="2016-10" db="EMBL/GenBank/DDBJ databases">
        <authorList>
            <person name="Varghese N."/>
            <person name="Submissions S."/>
        </authorList>
    </citation>
    <scope>NUCLEOTIDE SEQUENCE [LARGE SCALE GENOMIC DNA]</scope>
    <source>
        <strain evidence="4">CGMCC 4.7042</strain>
    </source>
</reference>
<feature type="domain" description="Pyrrolo-quinoline quinone repeat" evidence="2">
    <location>
        <begin position="29"/>
        <end position="152"/>
    </location>
</feature>
<feature type="domain" description="Pyrrolo-quinoline quinone repeat" evidence="2">
    <location>
        <begin position="176"/>
        <end position="293"/>
    </location>
</feature>
<dbReference type="RefSeq" id="WP_167746114.1">
    <property type="nucleotide sequence ID" value="NZ_FNHI01000023.1"/>
</dbReference>
<sequence length="401" mass="42397">MGREPLRVAAPEGRAGSTSRAVSAPGSWVTDTHYASGAADAVQGYLTSTGKPAWTVPLDGSICEASRDITSTGKVAVVWAAAKKVRSRCTEFGVIDVNKGTLLWRASIPAGKAGLGLDLNVDISEEIAAVGGPDGTLGYAVGSGKQLWDEPLEGCLAEEHNGGRELFTMLSCPGEFRVAKRDPQTGRAAWQYSVPKGYRGAWIVSGDPLVVAVMTKSDLIDADRLLTVAANGDVQGTIDLGENYTAGCADNDGTCDATVTTKDTVYIAEDAVGFSTANHIAAFDIRTGQRKWTSTAPSTHTGGTFIPIRAEGDGLIAYLQPTTKRGSRVVHFAPEDGKQTTLLRMPDRLMAGASEDGLIDAEVSDPALFRDGRLYLHRSGAFNEYTAGSPMTLILGARWRN</sequence>
<feature type="region of interest" description="Disordered" evidence="1">
    <location>
        <begin position="1"/>
        <end position="24"/>
    </location>
</feature>
<evidence type="ECO:0000259" key="2">
    <source>
        <dbReference type="Pfam" id="PF13360"/>
    </source>
</evidence>
<dbReference type="Gene3D" id="2.130.10.10">
    <property type="entry name" value="YVTN repeat-like/Quinoprotein amine dehydrogenase"/>
    <property type="match status" value="1"/>
</dbReference>
<dbReference type="Pfam" id="PF13360">
    <property type="entry name" value="PQQ_2"/>
    <property type="match status" value="2"/>
</dbReference>
<dbReference type="Proteomes" id="UP000199063">
    <property type="component" value="Unassembled WGS sequence"/>
</dbReference>
<evidence type="ECO:0000256" key="1">
    <source>
        <dbReference type="SAM" id="MobiDB-lite"/>
    </source>
</evidence>
<dbReference type="InterPro" id="IPR002372">
    <property type="entry name" value="PQQ_rpt_dom"/>
</dbReference>
<name>A0A1H0A2L9_9ACTN</name>
<evidence type="ECO:0000313" key="3">
    <source>
        <dbReference type="EMBL" id="SDN27969.1"/>
    </source>
</evidence>
<dbReference type="InterPro" id="IPR015943">
    <property type="entry name" value="WD40/YVTN_repeat-like_dom_sf"/>
</dbReference>
<keyword evidence="4" id="KW-1185">Reference proteome</keyword>
<dbReference type="SUPFAM" id="SSF50998">
    <property type="entry name" value="Quinoprotein alcohol dehydrogenase-like"/>
    <property type="match status" value="1"/>
</dbReference>
<accession>A0A1H0A2L9</accession>
<evidence type="ECO:0000313" key="4">
    <source>
        <dbReference type="Proteomes" id="UP000199063"/>
    </source>
</evidence>
<organism evidence="3 4">
    <name type="scientific">Streptomyces wuyuanensis</name>
    <dbReference type="NCBI Taxonomy" id="1196353"/>
    <lineage>
        <taxon>Bacteria</taxon>
        <taxon>Bacillati</taxon>
        <taxon>Actinomycetota</taxon>
        <taxon>Actinomycetes</taxon>
        <taxon>Kitasatosporales</taxon>
        <taxon>Streptomycetaceae</taxon>
        <taxon>Streptomyces</taxon>
    </lineage>
</organism>